<dbReference type="EMBL" id="BPWL01000007">
    <property type="protein sequence ID" value="GJJ12590.1"/>
    <property type="molecule type" value="Genomic_DNA"/>
</dbReference>
<feature type="compositionally biased region" description="Polar residues" evidence="1">
    <location>
        <begin position="287"/>
        <end position="301"/>
    </location>
</feature>
<feature type="domain" description="DUF3074" evidence="2">
    <location>
        <begin position="74"/>
        <end position="239"/>
    </location>
</feature>
<protein>
    <recommendedName>
        <fullName evidence="2">DUF3074 domain-containing protein</fullName>
    </recommendedName>
</protein>
<dbReference type="PANTHER" id="PTHR40370">
    <property type="entry name" value="EXPRESSED PROTEIN"/>
    <property type="match status" value="1"/>
</dbReference>
<keyword evidence="4" id="KW-1185">Reference proteome</keyword>
<feature type="compositionally biased region" description="Low complexity" evidence="1">
    <location>
        <begin position="306"/>
        <end position="318"/>
    </location>
</feature>
<name>A0AAV5AIA2_9AGAM</name>
<gene>
    <name evidence="3" type="ORF">Clacol_006833</name>
</gene>
<dbReference type="SUPFAM" id="SSF55961">
    <property type="entry name" value="Bet v1-like"/>
    <property type="match status" value="1"/>
</dbReference>
<reference evidence="3" key="1">
    <citation type="submission" date="2021-10" db="EMBL/GenBank/DDBJ databases">
        <title>De novo Genome Assembly of Clathrus columnatus (Basidiomycota, Fungi) Using Illumina and Nanopore Sequence Data.</title>
        <authorList>
            <person name="Ogiso-Tanaka E."/>
            <person name="Itagaki H."/>
            <person name="Hosoya T."/>
            <person name="Hosaka K."/>
        </authorList>
    </citation>
    <scope>NUCLEOTIDE SEQUENCE</scope>
    <source>
        <strain evidence="3">MO-923</strain>
    </source>
</reference>
<dbReference type="Proteomes" id="UP001050691">
    <property type="component" value="Unassembled WGS sequence"/>
</dbReference>
<organism evidence="3 4">
    <name type="scientific">Clathrus columnatus</name>
    <dbReference type="NCBI Taxonomy" id="1419009"/>
    <lineage>
        <taxon>Eukaryota</taxon>
        <taxon>Fungi</taxon>
        <taxon>Dikarya</taxon>
        <taxon>Basidiomycota</taxon>
        <taxon>Agaricomycotina</taxon>
        <taxon>Agaricomycetes</taxon>
        <taxon>Phallomycetidae</taxon>
        <taxon>Phallales</taxon>
        <taxon>Clathraceae</taxon>
        <taxon>Clathrus</taxon>
    </lineage>
</organism>
<sequence>MSQNIVLGIKPYTPSTPFRLALPTEQALIDAGKALFNNLDSWKSVKVYKRKSGNQSYSVNTFVRPKLPTDEVSWFMRHSVHQPEHGSFDDFWNFLGKNKAVNEQEFIPEIKSVNLLKTVSPMQSIWTLYYTFSPPVTPRTFTVLQTVHITGGEHGSPREGWIISVPVDVSEDTEMKAKEAKGTRGRYASVELVKEGQDGTLEWRMATASTPGGLIPKVFVEKSMPSQIEKDVGHFLHWLQGKKGAKSSMTNAVPAPRESTGTNGETMMDNADQETPAMTMDNEATMDASSSEPPMTSTDVPISSDAPPATATTEATQM</sequence>
<evidence type="ECO:0000259" key="2">
    <source>
        <dbReference type="Pfam" id="PF11274"/>
    </source>
</evidence>
<feature type="region of interest" description="Disordered" evidence="1">
    <location>
        <begin position="246"/>
        <end position="318"/>
    </location>
</feature>
<dbReference type="Pfam" id="PF11274">
    <property type="entry name" value="DUF3074"/>
    <property type="match status" value="1"/>
</dbReference>
<evidence type="ECO:0000313" key="4">
    <source>
        <dbReference type="Proteomes" id="UP001050691"/>
    </source>
</evidence>
<dbReference type="PANTHER" id="PTHR40370:SF1">
    <property type="entry name" value="DUF3074 DOMAIN-CONTAINING PROTEIN"/>
    <property type="match status" value="1"/>
</dbReference>
<dbReference type="InterPro" id="IPR023393">
    <property type="entry name" value="START-like_dom_sf"/>
</dbReference>
<evidence type="ECO:0000256" key="1">
    <source>
        <dbReference type="SAM" id="MobiDB-lite"/>
    </source>
</evidence>
<accession>A0AAV5AIA2</accession>
<proteinExistence type="predicted"/>
<evidence type="ECO:0000313" key="3">
    <source>
        <dbReference type="EMBL" id="GJJ12590.1"/>
    </source>
</evidence>
<dbReference type="Gene3D" id="3.30.530.20">
    <property type="match status" value="1"/>
</dbReference>
<dbReference type="AlphaFoldDB" id="A0AAV5AIA2"/>
<dbReference type="InterPro" id="IPR024500">
    <property type="entry name" value="DUF3074"/>
</dbReference>
<comment type="caution">
    <text evidence="3">The sequence shown here is derived from an EMBL/GenBank/DDBJ whole genome shotgun (WGS) entry which is preliminary data.</text>
</comment>